<proteinExistence type="predicted"/>
<evidence type="ECO:0008006" key="9">
    <source>
        <dbReference type="Google" id="ProtNLM"/>
    </source>
</evidence>
<dbReference type="NCBIfam" id="NF047847">
    <property type="entry name" value="SS_mature_LptM"/>
    <property type="match status" value="1"/>
</dbReference>
<evidence type="ECO:0000313" key="7">
    <source>
        <dbReference type="EMBL" id="TEA27746.1"/>
    </source>
</evidence>
<evidence type="ECO:0000313" key="8">
    <source>
        <dbReference type="Proteomes" id="UP000506160"/>
    </source>
</evidence>
<dbReference type="PROSITE" id="PS51257">
    <property type="entry name" value="PROKAR_LIPOPROTEIN"/>
    <property type="match status" value="1"/>
</dbReference>
<keyword evidence="2" id="KW-0732">Signal</keyword>
<organism evidence="7 8">
    <name type="scientific">Candidatus Schmidhempelia bombi str. Bimp</name>
    <dbReference type="NCBI Taxonomy" id="1387197"/>
    <lineage>
        <taxon>Bacteria</taxon>
        <taxon>Pseudomonadati</taxon>
        <taxon>Pseudomonadota</taxon>
        <taxon>Gammaproteobacteria</taxon>
        <taxon>Orbales</taxon>
        <taxon>Orbaceae</taxon>
        <taxon>Candidatus Schmidhempelia</taxon>
    </lineage>
</organism>
<dbReference type="Pfam" id="PF13627">
    <property type="entry name" value="LptM_cons"/>
    <property type="match status" value="1"/>
</dbReference>
<sequence length="42" mass="4532">MKHNIKLISILTLAILLSGCGLKGDLYFPDNQQSTTVNGADK</sequence>
<comment type="subcellular location">
    <subcellularLocation>
        <location evidence="1">Cell outer membrane</location>
        <topology evidence="1">Lipid-anchor</topology>
    </subcellularLocation>
</comment>
<name>A0AB94IE54_9GAMM</name>
<evidence type="ECO:0000256" key="2">
    <source>
        <dbReference type="ARBA" id="ARBA00022729"/>
    </source>
</evidence>
<accession>A0AB94IE54</accession>
<dbReference type="RefSeq" id="WP_105291829.1">
    <property type="nucleotide sequence ID" value="NZ_AWGA01000021.1"/>
</dbReference>
<dbReference type="Proteomes" id="UP000506160">
    <property type="component" value="Unassembled WGS sequence"/>
</dbReference>
<evidence type="ECO:0000256" key="3">
    <source>
        <dbReference type="ARBA" id="ARBA00023136"/>
    </source>
</evidence>
<dbReference type="InterPro" id="IPR032831">
    <property type="entry name" value="LptM_cons"/>
</dbReference>
<keyword evidence="5" id="KW-0998">Cell outer membrane</keyword>
<dbReference type="GO" id="GO:0009279">
    <property type="term" value="C:cell outer membrane"/>
    <property type="evidence" value="ECO:0007669"/>
    <property type="project" value="UniProtKB-SubCell"/>
</dbReference>
<evidence type="ECO:0000256" key="6">
    <source>
        <dbReference type="ARBA" id="ARBA00023288"/>
    </source>
</evidence>
<keyword evidence="3" id="KW-0472">Membrane</keyword>
<evidence type="ECO:0000256" key="5">
    <source>
        <dbReference type="ARBA" id="ARBA00023237"/>
    </source>
</evidence>
<dbReference type="EMBL" id="AWGA01000021">
    <property type="protein sequence ID" value="TEA27746.1"/>
    <property type="molecule type" value="Genomic_DNA"/>
</dbReference>
<gene>
    <name evidence="7" type="ORF">O970_02200</name>
</gene>
<keyword evidence="4" id="KW-0564">Palmitate</keyword>
<evidence type="ECO:0000256" key="1">
    <source>
        <dbReference type="ARBA" id="ARBA00004459"/>
    </source>
</evidence>
<reference evidence="7 8" key="1">
    <citation type="journal article" date="2014" name="Appl. Environ. Microbiol.">
        <title>Genomic features of a bumble bee symbiont reflect its host environment.</title>
        <authorList>
            <person name="Martinson V.G."/>
            <person name="Magoc T."/>
            <person name="Koch H."/>
            <person name="Salzberg S.L."/>
            <person name="Moran N.A."/>
        </authorList>
    </citation>
    <scope>NUCLEOTIDE SEQUENCE [LARGE SCALE GENOMIC DNA]</scope>
    <source>
        <strain evidence="7 8">Bimp</strain>
    </source>
</reference>
<dbReference type="AlphaFoldDB" id="A0AB94IE54"/>
<keyword evidence="6" id="KW-0449">Lipoprotein</keyword>
<keyword evidence="8" id="KW-1185">Reference proteome</keyword>
<protein>
    <recommendedName>
        <fullName evidence="9">Lipoprotein</fullName>
    </recommendedName>
</protein>
<evidence type="ECO:0000256" key="4">
    <source>
        <dbReference type="ARBA" id="ARBA00023139"/>
    </source>
</evidence>
<comment type="caution">
    <text evidence="7">The sequence shown here is derived from an EMBL/GenBank/DDBJ whole genome shotgun (WGS) entry which is preliminary data.</text>
</comment>